<dbReference type="CDD" id="cd00041">
    <property type="entry name" value="CUB"/>
    <property type="match status" value="1"/>
</dbReference>
<keyword evidence="3" id="KW-0472">Membrane</keyword>
<dbReference type="SUPFAM" id="SSF49854">
    <property type="entry name" value="Spermadhesin, CUB domain"/>
    <property type="match status" value="3"/>
</dbReference>
<reference evidence="6 7" key="1">
    <citation type="submission" date="2013-11" db="EMBL/GenBank/DDBJ databases">
        <title>Genome sequencing of Stegodyphus mimosarum.</title>
        <authorList>
            <person name="Bechsgaard J."/>
        </authorList>
    </citation>
    <scope>NUCLEOTIDE SEQUENCE [LARGE SCALE GENOMIC DNA]</scope>
</reference>
<evidence type="ECO:0000256" key="3">
    <source>
        <dbReference type="SAM" id="Phobius"/>
    </source>
</evidence>
<dbReference type="STRING" id="407821.A0A087SX00"/>
<name>A0A087SX00_STEMI</name>
<evidence type="ECO:0000256" key="4">
    <source>
        <dbReference type="SAM" id="SignalP"/>
    </source>
</evidence>
<dbReference type="Pfam" id="PF00431">
    <property type="entry name" value="CUB"/>
    <property type="match status" value="2"/>
</dbReference>
<dbReference type="Gene3D" id="2.60.120.290">
    <property type="entry name" value="Spermadhesin, CUB domain"/>
    <property type="match status" value="3"/>
</dbReference>
<evidence type="ECO:0000259" key="5">
    <source>
        <dbReference type="PROSITE" id="PS01180"/>
    </source>
</evidence>
<feature type="signal peptide" evidence="4">
    <location>
        <begin position="1"/>
        <end position="15"/>
    </location>
</feature>
<keyword evidence="7" id="KW-1185">Reference proteome</keyword>
<evidence type="ECO:0000313" key="7">
    <source>
        <dbReference type="Proteomes" id="UP000054359"/>
    </source>
</evidence>
<keyword evidence="4" id="KW-0732">Signal</keyword>
<dbReference type="EMBL" id="KK112339">
    <property type="protein sequence ID" value="KFM57389.1"/>
    <property type="molecule type" value="Genomic_DNA"/>
</dbReference>
<organism evidence="6 7">
    <name type="scientific">Stegodyphus mimosarum</name>
    <name type="common">African social velvet spider</name>
    <dbReference type="NCBI Taxonomy" id="407821"/>
    <lineage>
        <taxon>Eukaryota</taxon>
        <taxon>Metazoa</taxon>
        <taxon>Ecdysozoa</taxon>
        <taxon>Arthropoda</taxon>
        <taxon>Chelicerata</taxon>
        <taxon>Arachnida</taxon>
        <taxon>Araneae</taxon>
        <taxon>Araneomorphae</taxon>
        <taxon>Entelegynae</taxon>
        <taxon>Eresoidea</taxon>
        <taxon>Eresidae</taxon>
        <taxon>Stegodyphus</taxon>
    </lineage>
</organism>
<feature type="domain" description="CUB" evidence="5">
    <location>
        <begin position="180"/>
        <end position="314"/>
    </location>
</feature>
<feature type="chain" id="PRO_5012791241" evidence="4">
    <location>
        <begin position="16"/>
        <end position="804"/>
    </location>
</feature>
<feature type="disulfide bond" evidence="2">
    <location>
        <begin position="333"/>
        <end position="360"/>
    </location>
</feature>
<keyword evidence="3" id="KW-1133">Transmembrane helix</keyword>
<protein>
    <submittedName>
        <fullName evidence="6">Procollagen C-endopeptidase enhancer 1</fullName>
    </submittedName>
</protein>
<gene>
    <name evidence="6" type="ORF">X975_23244</name>
</gene>
<dbReference type="InterPro" id="IPR035914">
    <property type="entry name" value="Sperma_CUB_dom_sf"/>
</dbReference>
<evidence type="ECO:0000256" key="1">
    <source>
        <dbReference type="ARBA" id="ARBA00023157"/>
    </source>
</evidence>
<evidence type="ECO:0000313" key="6">
    <source>
        <dbReference type="EMBL" id="KFM57389.1"/>
    </source>
</evidence>
<dbReference type="PANTHER" id="PTHR47537">
    <property type="entry name" value="CUBILIN"/>
    <property type="match status" value="1"/>
</dbReference>
<dbReference type="InterPro" id="IPR000859">
    <property type="entry name" value="CUB_dom"/>
</dbReference>
<keyword evidence="3" id="KW-0812">Transmembrane</keyword>
<dbReference type="GO" id="GO:0005886">
    <property type="term" value="C:plasma membrane"/>
    <property type="evidence" value="ECO:0007669"/>
    <property type="project" value="TreeGrafter"/>
</dbReference>
<dbReference type="AlphaFoldDB" id="A0A087SX00"/>
<comment type="caution">
    <text evidence="2">Lacks conserved residue(s) required for the propagation of feature annotation.</text>
</comment>
<dbReference type="Proteomes" id="UP000054359">
    <property type="component" value="Unassembled WGS sequence"/>
</dbReference>
<proteinExistence type="predicted"/>
<dbReference type="SMART" id="SM00042">
    <property type="entry name" value="CUB"/>
    <property type="match status" value="3"/>
</dbReference>
<feature type="non-terminal residue" evidence="6">
    <location>
        <position position="804"/>
    </location>
</feature>
<dbReference type="OrthoDB" id="6155811at2759"/>
<sequence>MRIMMLVMLAVAVSADVVYRPEDDEHCNRTVDIYQAVSSPPVTDENRNRPLHCSYRIRVRPARNDWVVFVRFTRMRVGEPSEDRRRCIGGYVQIIDGYRDSNHSNKEDPGYYCGEIDSPKTFVSETPHVKIVLHVDSYGHDTFLQFDANVEQQQEVHARYGQYAQLYPHRRGTPVPGSYCERTFHGCAPTRCFVQSPGFPGIYPRNLRCRYTLVVSRSVVALDMNAFDVDGLRCDNLLLCFPRPVTRDPADCPFDYVKIYDGATEDSPLIVTLCGRGRLKSQIVASGSEMLVEFVTSTAGPLLNTGFHFKAESVHAETETEYEFLHLDSNGTCAIDRHLRSGDIVTFGHLRSWYPVNTTCTYRFTASEDEILKLTFEMCEESLKLYDSSSADPSKIISKLCDINKPRTEHPRSIYETSGPGLFVEFNSRIGSLEGSSLSYAFEVRPVNVITRRNSLNGGTCSRTFTPEGGMAGLLSGHPLGEANITTLTCNYTFDASRLPQGRVQLALFTSLKLAQECSDCRQEPLYAQVQLGFGDKICFCKVSTHRSHTLTSLGPVMHFSLHADASWDKKLPQKHVVNGSYIFYTESRCGPERLELDLQGLLTFPPLVSGPGTCPEGQCPDTPISCQWKIPVFHRMDLLLKIDGLPEQANCSTDHAIVNNIVLCPSSEEQELLFHKEDIFESDVTVSLRLSEKSYNFTVRWTQLRMLPSRTSSDTLVSLGKDCDFLCTSSMACLTRELVCNGVGNCPGPATTADEDVNLCVLPRDSFKLYWWIIGFGLGICVCLTLCLAFTICRKCQVRRHRI</sequence>
<feature type="domain" description="CUB" evidence="5">
    <location>
        <begin position="333"/>
        <end position="449"/>
    </location>
</feature>
<feature type="domain" description="CUB" evidence="5">
    <location>
        <begin position="27"/>
        <end position="153"/>
    </location>
</feature>
<feature type="transmembrane region" description="Helical" evidence="3">
    <location>
        <begin position="770"/>
        <end position="794"/>
    </location>
</feature>
<evidence type="ECO:0000256" key="2">
    <source>
        <dbReference type="PROSITE-ProRule" id="PRU00059"/>
    </source>
</evidence>
<dbReference type="PROSITE" id="PS01180">
    <property type="entry name" value="CUB"/>
    <property type="match status" value="3"/>
</dbReference>
<dbReference type="OMA" id="PVFHRMD"/>
<dbReference type="FunFam" id="2.60.120.290:FF:000055">
    <property type="entry name" value="Dorsal-ventral patterning protein tolloid"/>
    <property type="match status" value="1"/>
</dbReference>
<keyword evidence="1 2" id="KW-1015">Disulfide bond</keyword>
<dbReference type="InterPro" id="IPR053207">
    <property type="entry name" value="Non-NMDA_GluR_Accessory"/>
</dbReference>
<dbReference type="PANTHER" id="PTHR47537:SF1">
    <property type="entry name" value="CUB DOMAIN-CONTAINING PROTEIN"/>
    <property type="match status" value="1"/>
</dbReference>
<accession>A0A087SX00</accession>